<organism evidence="1 2">
    <name type="scientific">Caerostris extrusa</name>
    <name type="common">Bark spider</name>
    <name type="synonym">Caerostris bankana</name>
    <dbReference type="NCBI Taxonomy" id="172846"/>
    <lineage>
        <taxon>Eukaryota</taxon>
        <taxon>Metazoa</taxon>
        <taxon>Ecdysozoa</taxon>
        <taxon>Arthropoda</taxon>
        <taxon>Chelicerata</taxon>
        <taxon>Arachnida</taxon>
        <taxon>Araneae</taxon>
        <taxon>Araneomorphae</taxon>
        <taxon>Entelegynae</taxon>
        <taxon>Araneoidea</taxon>
        <taxon>Araneidae</taxon>
        <taxon>Caerostris</taxon>
    </lineage>
</organism>
<comment type="caution">
    <text evidence="1">The sequence shown here is derived from an EMBL/GenBank/DDBJ whole genome shotgun (WGS) entry which is preliminary data.</text>
</comment>
<evidence type="ECO:0000313" key="1">
    <source>
        <dbReference type="EMBL" id="GIY83644.1"/>
    </source>
</evidence>
<keyword evidence="2" id="KW-1185">Reference proteome</keyword>
<dbReference type="EMBL" id="BPLR01016412">
    <property type="protein sequence ID" value="GIY83644.1"/>
    <property type="molecule type" value="Genomic_DNA"/>
</dbReference>
<protein>
    <submittedName>
        <fullName evidence="1">Uncharacterized protein</fullName>
    </submittedName>
</protein>
<accession>A0AAV4WPI2</accession>
<name>A0AAV4WPI2_CAEEX</name>
<proteinExistence type="predicted"/>
<dbReference type="AlphaFoldDB" id="A0AAV4WPI2"/>
<evidence type="ECO:0000313" key="2">
    <source>
        <dbReference type="Proteomes" id="UP001054945"/>
    </source>
</evidence>
<reference evidence="1 2" key="1">
    <citation type="submission" date="2021-06" db="EMBL/GenBank/DDBJ databases">
        <title>Caerostris extrusa draft genome.</title>
        <authorList>
            <person name="Kono N."/>
            <person name="Arakawa K."/>
        </authorList>
    </citation>
    <scope>NUCLEOTIDE SEQUENCE [LARGE SCALE GENOMIC DNA]</scope>
</reference>
<dbReference type="Proteomes" id="UP001054945">
    <property type="component" value="Unassembled WGS sequence"/>
</dbReference>
<sequence length="134" mass="15444">MGNLLINLFEKDMNIAPGDIALYERTSTFCSFIDLFQLLKLTWELLICEEWIKTIKLVTETYRDYQTNAPMSLLFFFPESPAASFLDEIGGLSWLLDRIYFHAQNDRRSFNNEGFSESPSRGDVTFGLIKVIAP</sequence>
<gene>
    <name evidence="1" type="ORF">CEXT_30821</name>
</gene>